<reference evidence="13 14" key="1">
    <citation type="submission" date="2024-06" db="EMBL/GenBank/DDBJ databases">
        <title>Sorghum-associated microbial communities from plants grown in Nebraska, USA.</title>
        <authorList>
            <person name="Schachtman D."/>
        </authorList>
    </citation>
    <scope>NUCLEOTIDE SEQUENCE [LARGE SCALE GENOMIC DNA]</scope>
    <source>
        <strain evidence="13 14">1757</strain>
    </source>
</reference>
<evidence type="ECO:0000256" key="6">
    <source>
        <dbReference type="HAMAP-Rule" id="MF_01554"/>
    </source>
</evidence>
<keyword evidence="4 6" id="KW-0460">Magnesium</keyword>
<comment type="caution">
    <text evidence="13">The sequence shown here is derived from an EMBL/GenBank/DDBJ whole genome shotgun (WGS) entry which is preliminary data.</text>
</comment>
<dbReference type="InterPro" id="IPR050060">
    <property type="entry name" value="Phosphoglucosamine_mutase"/>
</dbReference>
<feature type="domain" description="Alpha-D-phosphohexomutase C-terminal" evidence="9">
    <location>
        <begin position="375"/>
        <end position="440"/>
    </location>
</feature>
<comment type="cofactor">
    <cofactor evidence="6">
        <name>Mg(2+)</name>
        <dbReference type="ChEBI" id="CHEBI:18420"/>
    </cofactor>
    <text evidence="6">Binds 1 Mg(2+) ion per subunit.</text>
</comment>
<evidence type="ECO:0000256" key="8">
    <source>
        <dbReference type="RuleBase" id="RU004327"/>
    </source>
</evidence>
<feature type="binding site" evidence="6">
    <location>
        <position position="245"/>
    </location>
    <ligand>
        <name>Mg(2+)</name>
        <dbReference type="ChEBI" id="CHEBI:18420"/>
    </ligand>
</feature>
<dbReference type="Pfam" id="PF02878">
    <property type="entry name" value="PGM_PMM_I"/>
    <property type="match status" value="1"/>
</dbReference>
<gene>
    <name evidence="6" type="primary">glmM</name>
    <name evidence="13" type="ORF">ABIE04_000018</name>
</gene>
<feature type="binding site" evidence="6">
    <location>
        <position position="247"/>
    </location>
    <ligand>
        <name>Mg(2+)</name>
        <dbReference type="ChEBI" id="CHEBI:18420"/>
    </ligand>
</feature>
<dbReference type="PRINTS" id="PR00509">
    <property type="entry name" value="PGMPMM"/>
</dbReference>
<evidence type="ECO:0000259" key="12">
    <source>
        <dbReference type="Pfam" id="PF02880"/>
    </source>
</evidence>
<dbReference type="SUPFAM" id="SSF55957">
    <property type="entry name" value="Phosphoglucomutase, C-terminal domain"/>
    <property type="match status" value="1"/>
</dbReference>
<dbReference type="InterPro" id="IPR006352">
    <property type="entry name" value="GlmM_bact"/>
</dbReference>
<dbReference type="Pfam" id="PF02879">
    <property type="entry name" value="PGM_PMM_II"/>
    <property type="match status" value="1"/>
</dbReference>
<dbReference type="GO" id="GO:0008966">
    <property type="term" value="F:phosphoglucosamine mutase activity"/>
    <property type="evidence" value="ECO:0007669"/>
    <property type="project" value="UniProtKB-EC"/>
</dbReference>
<sequence>MTQRKYFGTDGIRGMVGQWPISADFMLRLGRAAGSVLARDGKERPNVLIGKDTRISGYMFEAALESGLVAAGADVGLLGPMPTPAVAYLTRSMRAQTGIVISASHNPHHDNGIKFFSANGEKLSDEVELAIEREIDAEFVTVPSERLGRARRIDDAVARYAEYCKGTVAEDFSLHGLKLVLDCAHGATYQVAPKVFAELGAEVIAIGDRPDGFNINREVGSTHPQTLQQAVLAHGADIGIAFDGDGDRVQLVDRHGVLADGDDILYVLARSWHAQGMLKGPVVGTLMSNYGLQLALAELGVPLIRANVGDRYVLQKLKEHGGVLGGETSGHVLCLDRATTGDGIVVALAVLEALARSGLDLAAARQGLQKMPQVMLNVRAAGAREALASSEVKQALAEVEQILHGRGRVVLRASGTEPLVRVTIEGADAVEVQRLAERLAGIVKSTAERS</sequence>
<evidence type="ECO:0000256" key="7">
    <source>
        <dbReference type="RuleBase" id="RU004326"/>
    </source>
</evidence>
<feature type="binding site" evidence="6">
    <location>
        <position position="243"/>
    </location>
    <ligand>
        <name>Mg(2+)</name>
        <dbReference type="ChEBI" id="CHEBI:18420"/>
    </ligand>
</feature>
<dbReference type="InterPro" id="IPR005843">
    <property type="entry name" value="A-D-PHexomutase_C"/>
</dbReference>
<evidence type="ECO:0000313" key="13">
    <source>
        <dbReference type="EMBL" id="MET4567691.1"/>
    </source>
</evidence>
<dbReference type="CDD" id="cd05802">
    <property type="entry name" value="GlmM"/>
    <property type="match status" value="1"/>
</dbReference>
<evidence type="ECO:0000256" key="3">
    <source>
        <dbReference type="ARBA" id="ARBA00022723"/>
    </source>
</evidence>
<dbReference type="InterPro" id="IPR005844">
    <property type="entry name" value="A-D-PHexomutase_a/b/a-I"/>
</dbReference>
<proteinExistence type="inferred from homology"/>
<evidence type="ECO:0000259" key="9">
    <source>
        <dbReference type="Pfam" id="PF00408"/>
    </source>
</evidence>
<feature type="binding site" description="via phosphate group" evidence="6">
    <location>
        <position position="104"/>
    </location>
    <ligand>
        <name>Mg(2+)</name>
        <dbReference type="ChEBI" id="CHEBI:18420"/>
    </ligand>
</feature>
<evidence type="ECO:0000256" key="2">
    <source>
        <dbReference type="ARBA" id="ARBA00022553"/>
    </source>
</evidence>
<feature type="active site" description="Phosphoserine intermediate" evidence="6">
    <location>
        <position position="104"/>
    </location>
</feature>
<dbReference type="RefSeq" id="WP_354546571.1">
    <property type="nucleotide sequence ID" value="NZ_JBEPSD010000001.1"/>
</dbReference>
<dbReference type="EC" id="5.4.2.10" evidence="6 8"/>
<dbReference type="Gene3D" id="3.40.120.10">
    <property type="entry name" value="Alpha-D-Glucose-1,6-Bisphosphate, subunit A, domain 3"/>
    <property type="match status" value="3"/>
</dbReference>
<evidence type="ECO:0000259" key="11">
    <source>
        <dbReference type="Pfam" id="PF02879"/>
    </source>
</evidence>
<dbReference type="HAMAP" id="MF_01554_B">
    <property type="entry name" value="GlmM_B"/>
    <property type="match status" value="1"/>
</dbReference>
<dbReference type="InterPro" id="IPR016066">
    <property type="entry name" value="A-D-PHexomutase_CS"/>
</dbReference>
<dbReference type="PANTHER" id="PTHR42946:SF1">
    <property type="entry name" value="PHOSPHOGLUCOMUTASE (ALPHA-D-GLUCOSE-1,6-BISPHOSPHATE-DEPENDENT)"/>
    <property type="match status" value="1"/>
</dbReference>
<keyword evidence="14" id="KW-1185">Reference proteome</keyword>
<organism evidence="13 14">
    <name type="scientific">Rhodanobacter soli</name>
    <dbReference type="NCBI Taxonomy" id="590609"/>
    <lineage>
        <taxon>Bacteria</taxon>
        <taxon>Pseudomonadati</taxon>
        <taxon>Pseudomonadota</taxon>
        <taxon>Gammaproteobacteria</taxon>
        <taxon>Lysobacterales</taxon>
        <taxon>Rhodanobacteraceae</taxon>
        <taxon>Rhodanobacter</taxon>
    </lineage>
</organism>
<feature type="domain" description="Alpha-D-phosphohexomutase alpha/beta/alpha" evidence="10">
    <location>
        <begin position="4"/>
        <end position="138"/>
    </location>
</feature>
<comment type="catalytic activity">
    <reaction evidence="6 8">
        <text>alpha-D-glucosamine 1-phosphate = D-glucosamine 6-phosphate</text>
        <dbReference type="Rhea" id="RHEA:23424"/>
        <dbReference type="ChEBI" id="CHEBI:58516"/>
        <dbReference type="ChEBI" id="CHEBI:58725"/>
        <dbReference type="EC" id="5.4.2.10"/>
    </reaction>
</comment>
<comment type="function">
    <text evidence="6 8">Catalyzes the conversion of glucosamine-6-phosphate to glucosamine-1-phosphate.</text>
</comment>
<dbReference type="Proteomes" id="UP001549251">
    <property type="component" value="Unassembled WGS sequence"/>
</dbReference>
<dbReference type="EMBL" id="JBEPSD010000001">
    <property type="protein sequence ID" value="MET4567691.1"/>
    <property type="molecule type" value="Genomic_DNA"/>
</dbReference>
<keyword evidence="3 6" id="KW-0479">Metal-binding</keyword>
<dbReference type="PROSITE" id="PS00710">
    <property type="entry name" value="PGM_PMM"/>
    <property type="match status" value="1"/>
</dbReference>
<dbReference type="Pfam" id="PF00408">
    <property type="entry name" value="PGM_PMM_IV"/>
    <property type="match status" value="1"/>
</dbReference>
<accession>A0ABV2PRN9</accession>
<comment type="PTM">
    <text evidence="6">Activated by phosphorylation.</text>
</comment>
<dbReference type="NCBIfam" id="NF008139">
    <property type="entry name" value="PRK10887.1"/>
    <property type="match status" value="1"/>
</dbReference>
<evidence type="ECO:0000259" key="10">
    <source>
        <dbReference type="Pfam" id="PF02878"/>
    </source>
</evidence>
<feature type="modified residue" description="Phosphoserine" evidence="6">
    <location>
        <position position="104"/>
    </location>
</feature>
<dbReference type="SUPFAM" id="SSF53738">
    <property type="entry name" value="Phosphoglucomutase, first 3 domains"/>
    <property type="match status" value="3"/>
</dbReference>
<dbReference type="Gene3D" id="3.30.310.50">
    <property type="entry name" value="Alpha-D-phosphohexomutase, C-terminal domain"/>
    <property type="match status" value="1"/>
</dbReference>
<dbReference type="InterPro" id="IPR036900">
    <property type="entry name" value="A-D-PHexomutase_C_sf"/>
</dbReference>
<evidence type="ECO:0000256" key="5">
    <source>
        <dbReference type="ARBA" id="ARBA00023235"/>
    </source>
</evidence>
<feature type="domain" description="Alpha-D-phosphohexomutase alpha/beta/alpha" evidence="12">
    <location>
        <begin position="260"/>
        <end position="365"/>
    </location>
</feature>
<evidence type="ECO:0000256" key="4">
    <source>
        <dbReference type="ARBA" id="ARBA00022842"/>
    </source>
</evidence>
<feature type="domain" description="Alpha-D-phosphohexomutase alpha/beta/alpha" evidence="11">
    <location>
        <begin position="160"/>
        <end position="256"/>
    </location>
</feature>
<keyword evidence="2 6" id="KW-0597">Phosphoprotein</keyword>
<dbReference type="InterPro" id="IPR005845">
    <property type="entry name" value="A-D-PHexomutase_a/b/a-II"/>
</dbReference>
<evidence type="ECO:0000256" key="1">
    <source>
        <dbReference type="ARBA" id="ARBA00010231"/>
    </source>
</evidence>
<dbReference type="InterPro" id="IPR005846">
    <property type="entry name" value="A-D-PHexomutase_a/b/a-III"/>
</dbReference>
<keyword evidence="5 6" id="KW-0413">Isomerase</keyword>
<dbReference type="NCBIfam" id="TIGR01455">
    <property type="entry name" value="glmM"/>
    <property type="match status" value="1"/>
</dbReference>
<name>A0ABV2PRN9_9GAMM</name>
<dbReference type="Pfam" id="PF02880">
    <property type="entry name" value="PGM_PMM_III"/>
    <property type="match status" value="1"/>
</dbReference>
<dbReference type="InterPro" id="IPR016055">
    <property type="entry name" value="A-D-PHexomutase_a/b/a-I/II/III"/>
</dbReference>
<comment type="similarity">
    <text evidence="1 6 7">Belongs to the phosphohexose mutase family.</text>
</comment>
<protein>
    <recommendedName>
        <fullName evidence="6 8">Phosphoglucosamine mutase</fullName>
        <ecNumber evidence="6 8">5.4.2.10</ecNumber>
    </recommendedName>
</protein>
<dbReference type="InterPro" id="IPR005841">
    <property type="entry name" value="Alpha-D-phosphohexomutase_SF"/>
</dbReference>
<evidence type="ECO:0000313" key="14">
    <source>
        <dbReference type="Proteomes" id="UP001549251"/>
    </source>
</evidence>
<dbReference type="PANTHER" id="PTHR42946">
    <property type="entry name" value="PHOSPHOHEXOSE MUTASE"/>
    <property type="match status" value="1"/>
</dbReference>